<proteinExistence type="predicted"/>
<sequence>MIEAWIMYKNKNGYWKENATNLLKTIIISGSKDEVARKLEATFFYSIFDRNHENVQIGVGSKIWIVLDGKEIFRGIVWDRELNSHQELVITAYDYLVYLLKSTVTYNFKNILAEDAVKKIITELGLQYGNIPKIGIRISRLIQDKTAYEAVMEVLTQVSKQNGKQYIPVCDGTKVSIIEKGVIVVDYELTCINAFQKDNDVGNVLNTSYKDTMKNMVGRVKIYDDKGNYISKVENPGLFEYYGIIQKTYQTEKDKNPLQVARNMLHGIDNECSIEAIGNWSCRTGYAIKTKIFYIDALQNGLLFIDGDTHTWEVGSNKYTMTLDLKFENKMDVKED</sequence>
<protein>
    <recommendedName>
        <fullName evidence="1">YqbQ/XkdQ domain-containing protein</fullName>
    </recommendedName>
</protein>
<dbReference type="Proteomes" id="UP000239614">
    <property type="component" value="Unassembled WGS sequence"/>
</dbReference>
<dbReference type="Pfam" id="PF24032">
    <property type="entry name" value="YQBQ"/>
    <property type="match status" value="1"/>
</dbReference>
<name>A0A2T0API6_9CLOT</name>
<reference evidence="2 3" key="1">
    <citation type="submission" date="2018-03" db="EMBL/GenBank/DDBJ databases">
        <title>Genome sequence of Clostridium thermopalmarium DSM 5974.</title>
        <authorList>
            <person name="Poehlein A."/>
            <person name="Daniel R."/>
        </authorList>
    </citation>
    <scope>NUCLEOTIDE SEQUENCE [LARGE SCALE GENOMIC DNA]</scope>
    <source>
        <strain evidence="2 3">DSM 5974</strain>
    </source>
</reference>
<dbReference type="AlphaFoldDB" id="A0A2T0API6"/>
<dbReference type="EMBL" id="PVXN01000053">
    <property type="protein sequence ID" value="PRR70926.1"/>
    <property type="molecule type" value="Genomic_DNA"/>
</dbReference>
<evidence type="ECO:0000313" key="3">
    <source>
        <dbReference type="Proteomes" id="UP000239614"/>
    </source>
</evidence>
<evidence type="ECO:0000313" key="2">
    <source>
        <dbReference type="EMBL" id="PRR70926.1"/>
    </source>
</evidence>
<comment type="caution">
    <text evidence="2">The sequence shown here is derived from an EMBL/GenBank/DDBJ whole genome shotgun (WGS) entry which is preliminary data.</text>
</comment>
<accession>A0A2T0API6</accession>
<feature type="domain" description="YqbQ/XkdQ" evidence="1">
    <location>
        <begin position="29"/>
        <end position="326"/>
    </location>
</feature>
<organism evidence="2 3">
    <name type="scientific">Clostridium thermopalmarium DSM 5974</name>
    <dbReference type="NCBI Taxonomy" id="1121340"/>
    <lineage>
        <taxon>Bacteria</taxon>
        <taxon>Bacillati</taxon>
        <taxon>Bacillota</taxon>
        <taxon>Clostridia</taxon>
        <taxon>Eubacteriales</taxon>
        <taxon>Clostridiaceae</taxon>
        <taxon>Clostridium</taxon>
    </lineage>
</organism>
<dbReference type="SUPFAM" id="SSF69279">
    <property type="entry name" value="Phage tail proteins"/>
    <property type="match status" value="1"/>
</dbReference>
<evidence type="ECO:0000259" key="1">
    <source>
        <dbReference type="Pfam" id="PF24032"/>
    </source>
</evidence>
<dbReference type="InterPro" id="IPR056937">
    <property type="entry name" value="YqbQ/XkdQ"/>
</dbReference>
<dbReference type="RefSeq" id="WP_242976308.1">
    <property type="nucleotide sequence ID" value="NZ_PVXN01000053.1"/>
</dbReference>
<gene>
    <name evidence="2" type="ORF">CPAL_20160</name>
</gene>
<keyword evidence="3" id="KW-1185">Reference proteome</keyword>